<proteinExistence type="predicted"/>
<evidence type="ECO:0000313" key="3">
    <source>
        <dbReference type="Proteomes" id="UP001560573"/>
    </source>
</evidence>
<keyword evidence="3" id="KW-1185">Reference proteome</keyword>
<accession>A0ABV3ZNF6</accession>
<organism evidence="2 3">
    <name type="scientific">Danxiaibacter flavus</name>
    <dbReference type="NCBI Taxonomy" id="3049108"/>
    <lineage>
        <taxon>Bacteria</taxon>
        <taxon>Pseudomonadati</taxon>
        <taxon>Bacteroidota</taxon>
        <taxon>Chitinophagia</taxon>
        <taxon>Chitinophagales</taxon>
        <taxon>Chitinophagaceae</taxon>
        <taxon>Danxiaibacter</taxon>
    </lineage>
</organism>
<dbReference type="EMBL" id="JAULBC010000013">
    <property type="protein sequence ID" value="MEX6691075.1"/>
    <property type="molecule type" value="Genomic_DNA"/>
</dbReference>
<dbReference type="Proteomes" id="UP001560573">
    <property type="component" value="Unassembled WGS sequence"/>
</dbReference>
<dbReference type="PANTHER" id="PTHR43355">
    <property type="entry name" value="FLAVIN REDUCTASE (NADPH)"/>
    <property type="match status" value="1"/>
</dbReference>
<dbReference type="RefSeq" id="WP_369332491.1">
    <property type="nucleotide sequence ID" value="NZ_JAULBC010000013.1"/>
</dbReference>
<gene>
    <name evidence="2" type="ORF">QTN47_26435</name>
</gene>
<evidence type="ECO:0000313" key="2">
    <source>
        <dbReference type="EMBL" id="MEX6691075.1"/>
    </source>
</evidence>
<feature type="domain" description="NAD(P)-binding" evidence="1">
    <location>
        <begin position="7"/>
        <end position="199"/>
    </location>
</feature>
<dbReference type="InterPro" id="IPR051606">
    <property type="entry name" value="Polyketide_Oxido-like"/>
</dbReference>
<dbReference type="Pfam" id="PF13460">
    <property type="entry name" value="NAD_binding_10"/>
    <property type="match status" value="1"/>
</dbReference>
<dbReference type="InterPro" id="IPR036291">
    <property type="entry name" value="NAD(P)-bd_dom_sf"/>
</dbReference>
<evidence type="ECO:0000259" key="1">
    <source>
        <dbReference type="Pfam" id="PF13460"/>
    </source>
</evidence>
<reference evidence="2 3" key="1">
    <citation type="submission" date="2023-07" db="EMBL/GenBank/DDBJ databases">
        <authorList>
            <person name="Lian W.-H."/>
        </authorList>
    </citation>
    <scope>NUCLEOTIDE SEQUENCE [LARGE SCALE GENOMIC DNA]</scope>
    <source>
        <strain evidence="2 3">SYSU DXS3180</strain>
    </source>
</reference>
<dbReference type="Gene3D" id="3.40.50.720">
    <property type="entry name" value="NAD(P)-binding Rossmann-like Domain"/>
    <property type="match status" value="1"/>
</dbReference>
<dbReference type="InterPro" id="IPR016040">
    <property type="entry name" value="NAD(P)-bd_dom"/>
</dbReference>
<dbReference type="PANTHER" id="PTHR43355:SF2">
    <property type="entry name" value="FLAVIN REDUCTASE (NADPH)"/>
    <property type="match status" value="1"/>
</dbReference>
<sequence>MIITVFGATGQVGKYIVTKALAQGHHVRAFGRNVTSLMDEADRNPNLKAITGYVFEQRDVFEAVKGADAVLSVLGGSFDGTDKTRSLGIKNIATQMEKAGVKRIIAVGGLGILPDEKHEYRIYRHDYPKEYLPVGEEHLHAYLNLKQSSLDWTFLCCPDIKDNPGDDRYVTAKEKIPTPNLNKISAGNIAFFMLQELKQNNYIQHRVGISDSVE</sequence>
<comment type="caution">
    <text evidence="2">The sequence shown here is derived from an EMBL/GenBank/DDBJ whole genome shotgun (WGS) entry which is preliminary data.</text>
</comment>
<protein>
    <submittedName>
        <fullName evidence="2">NAD(P)H-binding protein</fullName>
    </submittedName>
</protein>
<name>A0ABV3ZNF6_9BACT</name>
<dbReference type="SUPFAM" id="SSF51735">
    <property type="entry name" value="NAD(P)-binding Rossmann-fold domains"/>
    <property type="match status" value="1"/>
</dbReference>